<dbReference type="InterPro" id="IPR035992">
    <property type="entry name" value="Ricin_B-like_lectins"/>
</dbReference>
<dbReference type="Pfam" id="PF00652">
    <property type="entry name" value="Ricin_B_lectin"/>
    <property type="match status" value="1"/>
</dbReference>
<organism evidence="2 3">
    <name type="scientific">Streptomyces nodosus</name>
    <dbReference type="NCBI Taxonomy" id="40318"/>
    <lineage>
        <taxon>Bacteria</taxon>
        <taxon>Bacillati</taxon>
        <taxon>Actinomycetota</taxon>
        <taxon>Actinomycetes</taxon>
        <taxon>Kitasatosporales</taxon>
        <taxon>Streptomycetaceae</taxon>
        <taxon>Streptomyces</taxon>
    </lineage>
</organism>
<dbReference type="KEGG" id="snq:CP978_27890"/>
<accession>A0A5P2W7G2</accession>
<dbReference type="PROSITE" id="PS50231">
    <property type="entry name" value="RICIN_B_LECTIN"/>
    <property type="match status" value="1"/>
</dbReference>
<reference evidence="2 3" key="1">
    <citation type="submission" date="2017-09" db="EMBL/GenBank/DDBJ databases">
        <title>Streptomyces genome completion.</title>
        <authorList>
            <person name="Lee N."/>
            <person name="Cho B.-K."/>
        </authorList>
    </citation>
    <scope>NUCLEOTIDE SEQUENCE [LARGE SCALE GENOMIC DNA]</scope>
    <source>
        <strain evidence="2 3">ATCC 14899</strain>
    </source>
</reference>
<evidence type="ECO:0000313" key="2">
    <source>
        <dbReference type="EMBL" id="QEV41874.1"/>
    </source>
</evidence>
<name>A0A5P2W7G2_9ACTN</name>
<dbReference type="GO" id="GO:0003743">
    <property type="term" value="F:translation initiation factor activity"/>
    <property type="evidence" value="ECO:0007669"/>
    <property type="project" value="UniProtKB-KW"/>
</dbReference>
<keyword evidence="2" id="KW-0648">Protein biosynthesis</keyword>
<dbReference type="RefSeq" id="WP_052454322.1">
    <property type="nucleotide sequence ID" value="NZ_CP009313.1"/>
</dbReference>
<dbReference type="SUPFAM" id="SSF50370">
    <property type="entry name" value="Ricin B-like lectins"/>
    <property type="match status" value="1"/>
</dbReference>
<dbReference type="Proteomes" id="UP000325763">
    <property type="component" value="Chromosome"/>
</dbReference>
<feature type="region of interest" description="Disordered" evidence="1">
    <location>
        <begin position="62"/>
        <end position="162"/>
    </location>
</feature>
<feature type="compositionally biased region" description="Low complexity" evidence="1">
    <location>
        <begin position="62"/>
        <end position="93"/>
    </location>
</feature>
<keyword evidence="2" id="KW-0396">Initiation factor</keyword>
<dbReference type="AlphaFoldDB" id="A0A5P2W7G2"/>
<feature type="region of interest" description="Disordered" evidence="1">
    <location>
        <begin position="1"/>
        <end position="20"/>
    </location>
</feature>
<evidence type="ECO:0000313" key="3">
    <source>
        <dbReference type="Proteomes" id="UP000325763"/>
    </source>
</evidence>
<evidence type="ECO:0000256" key="1">
    <source>
        <dbReference type="SAM" id="MobiDB-lite"/>
    </source>
</evidence>
<dbReference type="SMART" id="SM00458">
    <property type="entry name" value="RICIN"/>
    <property type="match status" value="1"/>
</dbReference>
<protein>
    <submittedName>
        <fullName evidence="2">Translation initiation factor IF-2</fullName>
    </submittedName>
</protein>
<feature type="compositionally biased region" description="Basic and acidic residues" evidence="1">
    <location>
        <begin position="118"/>
        <end position="141"/>
    </location>
</feature>
<proteinExistence type="predicted"/>
<sequence>MSSQRFADTFRDKPARAPRGLVPGRRVWATVGWTAAATATVTLSASLAQHVRFGDDGQDATTVTAASAAPVAAEPGSPSSSEPTPSASSASPGEKPAQQQKTVEHITVQQPPVAPDAPRTEEKKTEPTTSDTAEKPAEKPTKKPAATTPKTEKAQAPAQEVSGPVGAISGRYDAFVGKCVQLVGSALQLYPCNGSADQQWKFASDGTLRKNGRCLTTAGRSTLDGARVVMNTCDATDVMQWRHSAGHDIVNVAADKCLDVAGAGTANGTPLQIAWCSGNAAQKWNVP</sequence>
<gene>
    <name evidence="2" type="ORF">CP978_27890</name>
</gene>
<dbReference type="InterPro" id="IPR000772">
    <property type="entry name" value="Ricin_B_lectin"/>
</dbReference>
<dbReference type="OrthoDB" id="4273937at2"/>
<feature type="compositionally biased region" description="Low complexity" evidence="1">
    <location>
        <begin position="143"/>
        <end position="158"/>
    </location>
</feature>
<dbReference type="EMBL" id="CP023747">
    <property type="protein sequence ID" value="QEV41874.1"/>
    <property type="molecule type" value="Genomic_DNA"/>
</dbReference>
<dbReference type="Gene3D" id="2.80.10.50">
    <property type="match status" value="2"/>
</dbReference>